<evidence type="ECO:0000313" key="6">
    <source>
        <dbReference type="EMBL" id="RBI83652.1"/>
    </source>
</evidence>
<dbReference type="PANTHER" id="PTHR43785">
    <property type="entry name" value="GAMMA-GLUTAMYLPUTRESCINE SYNTHETASE"/>
    <property type="match status" value="1"/>
</dbReference>
<evidence type="ECO:0000256" key="4">
    <source>
        <dbReference type="RuleBase" id="RU000384"/>
    </source>
</evidence>
<dbReference type="GO" id="GO:0004356">
    <property type="term" value="F:glutamine synthetase activity"/>
    <property type="evidence" value="ECO:0007669"/>
    <property type="project" value="InterPro"/>
</dbReference>
<keyword evidence="2" id="KW-0436">Ligase</keyword>
<dbReference type="Proteomes" id="UP000253370">
    <property type="component" value="Unassembled WGS sequence"/>
</dbReference>
<proteinExistence type="inferred from homology"/>
<gene>
    <name evidence="6" type="ORF">DRV85_15010</name>
</gene>
<dbReference type="Pfam" id="PF00120">
    <property type="entry name" value="Gln-synt_C"/>
    <property type="match status" value="1"/>
</dbReference>
<dbReference type="SMART" id="SM01230">
    <property type="entry name" value="Gln-synt_C"/>
    <property type="match status" value="1"/>
</dbReference>
<keyword evidence="7" id="KW-1185">Reference proteome</keyword>
<dbReference type="InterPro" id="IPR036651">
    <property type="entry name" value="Gln_synt_N_sf"/>
</dbReference>
<accession>A0A365U5I2</accession>
<dbReference type="PROSITE" id="PS51987">
    <property type="entry name" value="GS_CATALYTIC"/>
    <property type="match status" value="1"/>
</dbReference>
<dbReference type="GO" id="GO:0006542">
    <property type="term" value="P:glutamine biosynthetic process"/>
    <property type="evidence" value="ECO:0007669"/>
    <property type="project" value="InterPro"/>
</dbReference>
<protein>
    <submittedName>
        <fullName evidence="6">Glutamine synthetase</fullName>
    </submittedName>
</protein>
<comment type="caution">
    <text evidence="6">The sequence shown here is derived from an EMBL/GenBank/DDBJ whole genome shotgun (WGS) entry which is preliminary data.</text>
</comment>
<dbReference type="InterPro" id="IPR014746">
    <property type="entry name" value="Gln_synth/guanido_kin_cat_dom"/>
</dbReference>
<evidence type="ECO:0000256" key="2">
    <source>
        <dbReference type="ARBA" id="ARBA00022598"/>
    </source>
</evidence>
<evidence type="ECO:0000259" key="5">
    <source>
        <dbReference type="PROSITE" id="PS51987"/>
    </source>
</evidence>
<dbReference type="Gene3D" id="3.10.20.70">
    <property type="entry name" value="Glutamine synthetase, N-terminal domain"/>
    <property type="match status" value="1"/>
</dbReference>
<dbReference type="OrthoDB" id="9807095at2"/>
<dbReference type="EMBL" id="QNTQ01000015">
    <property type="protein sequence ID" value="RBI83652.1"/>
    <property type="molecule type" value="Genomic_DNA"/>
</dbReference>
<dbReference type="AlphaFoldDB" id="A0A365U5I2"/>
<dbReference type="SUPFAM" id="SSF55931">
    <property type="entry name" value="Glutamine synthetase/guanido kinase"/>
    <property type="match status" value="1"/>
</dbReference>
<sequence length="444" mass="48580">MTEHSERQRFATIAVVDTNGLLRGQKVAARALPGLMEHGMGMAPAQLALDPTDEILELPGVTDETGDFHDSPLRIDPESLRHMPWEAPGDAALYLADFTGDAEAFCPRAVLRRVLARAAEMGIRPRFGFEVEFTLFEETHQSLTAKGYDGLTTATPHASHDLIIYQSLQSEFYGALADICEGLRVDLAKLHEEIGGGFMEACIGAGTGLEPADQCVLLKNFLRVLAMRRGQSACFMPRWSEEADSQSMHIHVSLADMNGTPLFWEAEAEHRMSERFRHFIGGLQAHMGDMMLVFAPTVNAYRRFAEGTFAPPALTWGPENRTTAFRVVGHGPSALRVENRLPGSDANPHFVAAATLAAGLAGIRDRIEPHAATRGNGYVPGTGHGPDFPRDMDEAIARLRASDCAAEWLGPRFVEAFSATRASQRAQLAGATLIDERRRFFELG</sequence>
<organism evidence="6 7">
    <name type="scientific">Rhodosalinus halophilus</name>
    <dbReference type="NCBI Taxonomy" id="2259333"/>
    <lineage>
        <taxon>Bacteria</taxon>
        <taxon>Pseudomonadati</taxon>
        <taxon>Pseudomonadota</taxon>
        <taxon>Alphaproteobacteria</taxon>
        <taxon>Rhodobacterales</taxon>
        <taxon>Paracoccaceae</taxon>
        <taxon>Rhodosalinus</taxon>
    </lineage>
</organism>
<name>A0A365U5I2_9RHOB</name>
<comment type="cofactor">
    <cofactor evidence="1">
        <name>Mg(2+)</name>
        <dbReference type="ChEBI" id="CHEBI:18420"/>
    </cofactor>
</comment>
<feature type="domain" description="GS catalytic" evidence="5">
    <location>
        <begin position="107"/>
        <end position="444"/>
    </location>
</feature>
<dbReference type="Gene3D" id="3.30.590.10">
    <property type="entry name" value="Glutamine synthetase/guanido kinase, catalytic domain"/>
    <property type="match status" value="1"/>
</dbReference>
<dbReference type="InterPro" id="IPR008146">
    <property type="entry name" value="Gln_synth_cat_dom"/>
</dbReference>
<dbReference type="RefSeq" id="WP_113290295.1">
    <property type="nucleotide sequence ID" value="NZ_QNTQ01000015.1"/>
</dbReference>
<evidence type="ECO:0000256" key="3">
    <source>
        <dbReference type="PROSITE-ProRule" id="PRU01331"/>
    </source>
</evidence>
<dbReference type="PANTHER" id="PTHR43785:SF12">
    <property type="entry name" value="TYPE-1 GLUTAMINE SYNTHETASE 2"/>
    <property type="match status" value="1"/>
</dbReference>
<reference evidence="6 7" key="1">
    <citation type="submission" date="2018-07" db="EMBL/GenBank/DDBJ databases">
        <title>Rhodosalinus sp. strain E84T genomic sequence and assembly.</title>
        <authorList>
            <person name="Liu Z.-W."/>
            <person name="Lu D.-C."/>
        </authorList>
    </citation>
    <scope>NUCLEOTIDE SEQUENCE [LARGE SCALE GENOMIC DNA]</scope>
    <source>
        <strain evidence="6 7">E84</strain>
    </source>
</reference>
<evidence type="ECO:0000313" key="7">
    <source>
        <dbReference type="Proteomes" id="UP000253370"/>
    </source>
</evidence>
<comment type="similarity">
    <text evidence="3 4">Belongs to the glutamine synthetase family.</text>
</comment>
<evidence type="ECO:0000256" key="1">
    <source>
        <dbReference type="ARBA" id="ARBA00001946"/>
    </source>
</evidence>